<dbReference type="Pfam" id="PF05120">
    <property type="entry name" value="GvpG"/>
    <property type="match status" value="1"/>
</dbReference>
<dbReference type="AlphaFoldDB" id="A0A1F5A702"/>
<gene>
    <name evidence="1" type="ORF">A2V47_06505</name>
</gene>
<name>A0A1F5A702_9BACT</name>
<comment type="caution">
    <text evidence="1">The sequence shown here is derived from an EMBL/GenBank/DDBJ whole genome shotgun (WGS) entry which is preliminary data.</text>
</comment>
<dbReference type="Proteomes" id="UP000177701">
    <property type="component" value="Unassembled WGS sequence"/>
</dbReference>
<organism evidence="1 2">
    <name type="scientific">Candidatus Sediminicultor quintus</name>
    <dbReference type="NCBI Taxonomy" id="1797291"/>
    <lineage>
        <taxon>Bacteria</taxon>
        <taxon>Pseudomonadati</taxon>
        <taxon>Atribacterota</taxon>
        <taxon>Candidatus Phoenicimicrobiia</taxon>
        <taxon>Candidatus Pheonicimicrobiales</taxon>
        <taxon>Candidatus Phoenicimicrobiaceae</taxon>
        <taxon>Candidatus Sediminicultor</taxon>
    </lineage>
</organism>
<sequence>MLVESVLYQILIAPTVKICKDIVEKIRDMAENELYGEDKIKEELVKLQMMLDMDEITEEQYDKAEGILMKRLEESAKRKDGEE</sequence>
<evidence type="ECO:0008006" key="3">
    <source>
        <dbReference type="Google" id="ProtNLM"/>
    </source>
</evidence>
<evidence type="ECO:0000313" key="2">
    <source>
        <dbReference type="Proteomes" id="UP000177701"/>
    </source>
</evidence>
<evidence type="ECO:0000313" key="1">
    <source>
        <dbReference type="EMBL" id="OGD13627.1"/>
    </source>
</evidence>
<dbReference type="EMBL" id="MEYH01000105">
    <property type="protein sequence ID" value="OGD13627.1"/>
    <property type="molecule type" value="Genomic_DNA"/>
</dbReference>
<accession>A0A1F5A702</accession>
<protein>
    <recommendedName>
        <fullName evidence="3">Gas vesicle protein GvpG</fullName>
    </recommendedName>
</protein>
<proteinExistence type="predicted"/>
<reference evidence="1 2" key="1">
    <citation type="journal article" date="2016" name="Nat. Commun.">
        <title>Thousands of microbial genomes shed light on interconnected biogeochemical processes in an aquifer system.</title>
        <authorList>
            <person name="Anantharaman K."/>
            <person name="Brown C.T."/>
            <person name="Hug L.A."/>
            <person name="Sharon I."/>
            <person name="Castelle C.J."/>
            <person name="Probst A.J."/>
            <person name="Thomas B.C."/>
            <person name="Singh A."/>
            <person name="Wilkins M.J."/>
            <person name="Karaoz U."/>
            <person name="Brodie E.L."/>
            <person name="Williams K.H."/>
            <person name="Hubbard S.S."/>
            <person name="Banfield J.F."/>
        </authorList>
    </citation>
    <scope>NUCLEOTIDE SEQUENCE [LARGE SCALE GENOMIC DNA]</scope>
</reference>
<dbReference type="InterPro" id="IPR007804">
    <property type="entry name" value="GvpG"/>
</dbReference>
<dbReference type="STRING" id="1797291.A2V47_06505"/>